<gene>
    <name evidence="2" type="ORF">GCM10007207_14350</name>
</gene>
<keyword evidence="3" id="KW-1185">Reference proteome</keyword>
<reference evidence="3" key="1">
    <citation type="journal article" date="2019" name="Int. J. Syst. Evol. Microbiol.">
        <title>The Global Catalogue of Microorganisms (GCM) 10K type strain sequencing project: providing services to taxonomists for standard genome sequencing and annotation.</title>
        <authorList>
            <consortium name="The Broad Institute Genomics Platform"/>
            <consortium name="The Broad Institute Genome Sequencing Center for Infectious Disease"/>
            <person name="Wu L."/>
            <person name="Ma J."/>
        </authorList>
    </citation>
    <scope>NUCLEOTIDE SEQUENCE [LARGE SCALE GENOMIC DNA]</scope>
    <source>
        <strain evidence="3">CCM 7132</strain>
    </source>
</reference>
<protein>
    <recommendedName>
        <fullName evidence="4">Lipoprotein</fullName>
    </recommendedName>
</protein>
<dbReference type="Gene3D" id="3.30.160.150">
    <property type="entry name" value="Lipoprotein like domain"/>
    <property type="match status" value="1"/>
</dbReference>
<evidence type="ECO:0000313" key="3">
    <source>
        <dbReference type="Proteomes" id="UP000637769"/>
    </source>
</evidence>
<evidence type="ECO:0000313" key="2">
    <source>
        <dbReference type="EMBL" id="GGC29958.1"/>
    </source>
</evidence>
<proteinExistence type="predicted"/>
<dbReference type="RefSeq" id="WP_188426094.1">
    <property type="nucleotide sequence ID" value="NZ_BMCH01000003.1"/>
</dbReference>
<sequence length="217" mass="23764">MRRFVLLASLALSGCGFQPLYGSNGAGGAHVMHELQRIYVARIPERQGQELRLALQEQLGGASTKAPDGYTLNVSFGVNQSAIDIHSDNTSGRYRELGTAHWRLWTVEPSPKFLAEGDVSTLDGFNATFEQYLAQTLNDETVRARIAETLAGAIRQQIATWFKTQIKPSRNNPSEIPSYFDPTAMPTKDGQPYEKAGPDGFPAAATGRTDMNSQNDD</sequence>
<organism evidence="2 3">
    <name type="scientific">Asaia siamensis</name>
    <dbReference type="NCBI Taxonomy" id="110479"/>
    <lineage>
        <taxon>Bacteria</taxon>
        <taxon>Pseudomonadati</taxon>
        <taxon>Pseudomonadota</taxon>
        <taxon>Alphaproteobacteria</taxon>
        <taxon>Acetobacterales</taxon>
        <taxon>Acetobacteraceae</taxon>
        <taxon>Asaia</taxon>
    </lineage>
</organism>
<dbReference type="EMBL" id="BMCH01000003">
    <property type="protein sequence ID" value="GGC29958.1"/>
    <property type="molecule type" value="Genomic_DNA"/>
</dbReference>
<evidence type="ECO:0008006" key="4">
    <source>
        <dbReference type="Google" id="ProtNLM"/>
    </source>
</evidence>
<feature type="region of interest" description="Disordered" evidence="1">
    <location>
        <begin position="169"/>
        <end position="217"/>
    </location>
</feature>
<name>A0ABQ1LTW9_9PROT</name>
<dbReference type="Proteomes" id="UP000637769">
    <property type="component" value="Unassembled WGS sequence"/>
</dbReference>
<evidence type="ECO:0000256" key="1">
    <source>
        <dbReference type="SAM" id="MobiDB-lite"/>
    </source>
</evidence>
<accession>A0ABQ1LTW9</accession>
<comment type="caution">
    <text evidence="2">The sequence shown here is derived from an EMBL/GenBank/DDBJ whole genome shotgun (WGS) entry which is preliminary data.</text>
</comment>
<dbReference type="PROSITE" id="PS51257">
    <property type="entry name" value="PROKAR_LIPOPROTEIN"/>
    <property type="match status" value="1"/>
</dbReference>